<dbReference type="Proteomes" id="UP000886674">
    <property type="component" value="Unassembled WGS sequence"/>
</dbReference>
<dbReference type="PROSITE" id="PS51123">
    <property type="entry name" value="OMPA_2"/>
    <property type="match status" value="1"/>
</dbReference>
<comment type="caution">
    <text evidence="6">The sequence shown here is derived from an EMBL/GenBank/DDBJ whole genome shotgun (WGS) entry which is preliminary data.</text>
</comment>
<keyword evidence="3" id="KW-0998">Cell outer membrane</keyword>
<dbReference type="InterPro" id="IPR036737">
    <property type="entry name" value="OmpA-like_sf"/>
</dbReference>
<dbReference type="CDD" id="cd07185">
    <property type="entry name" value="OmpA_C-like"/>
    <property type="match status" value="1"/>
</dbReference>
<dbReference type="Gene3D" id="2.60.40.2540">
    <property type="match status" value="1"/>
</dbReference>
<proteinExistence type="predicted"/>
<comment type="subcellular location">
    <subcellularLocation>
        <location evidence="1">Cell outer membrane</location>
    </subcellularLocation>
</comment>
<dbReference type="Pfam" id="PF18393">
    <property type="entry name" value="MotY_N"/>
    <property type="match status" value="1"/>
</dbReference>
<dbReference type="PANTHER" id="PTHR30329:SF21">
    <property type="entry name" value="LIPOPROTEIN YIAD-RELATED"/>
    <property type="match status" value="1"/>
</dbReference>
<dbReference type="InterPro" id="IPR006664">
    <property type="entry name" value="OMP_bac"/>
</dbReference>
<dbReference type="InterPro" id="IPR006665">
    <property type="entry name" value="OmpA-like"/>
</dbReference>
<feature type="domain" description="OmpA-like" evidence="5">
    <location>
        <begin position="187"/>
        <end position="305"/>
    </location>
</feature>
<evidence type="ECO:0000256" key="4">
    <source>
        <dbReference type="PROSITE-ProRule" id="PRU00473"/>
    </source>
</evidence>
<name>A0A9E4TW01_9GAMM</name>
<reference evidence="6" key="1">
    <citation type="journal article" date="2021" name="Proc. Natl. Acad. Sci. U.S.A.">
        <title>Global biogeography of chemosynthetic symbionts reveals both localized and globally distributed symbiont groups. .</title>
        <authorList>
            <person name="Osvatic J.T."/>
            <person name="Wilkins L.G.E."/>
            <person name="Leibrecht L."/>
            <person name="Leray M."/>
            <person name="Zauner S."/>
            <person name="Polzin J."/>
            <person name="Camacho Y."/>
            <person name="Gros O."/>
            <person name="van Gils J.A."/>
            <person name="Eisen J.A."/>
            <person name="Petersen J.M."/>
            <person name="Yuen B."/>
        </authorList>
    </citation>
    <scope>NUCLEOTIDE SEQUENCE</scope>
    <source>
        <strain evidence="6">MAGclacostrist055</strain>
    </source>
</reference>
<protein>
    <submittedName>
        <fullName evidence="6">OmpA family protein</fullName>
    </submittedName>
</protein>
<dbReference type="PRINTS" id="PR01023">
    <property type="entry name" value="NAFLGMOTY"/>
</dbReference>
<keyword evidence="2 4" id="KW-0472">Membrane</keyword>
<evidence type="ECO:0000259" key="5">
    <source>
        <dbReference type="PROSITE" id="PS51123"/>
    </source>
</evidence>
<evidence type="ECO:0000256" key="3">
    <source>
        <dbReference type="ARBA" id="ARBA00023237"/>
    </source>
</evidence>
<evidence type="ECO:0000256" key="1">
    <source>
        <dbReference type="ARBA" id="ARBA00004442"/>
    </source>
</evidence>
<evidence type="ECO:0000313" key="7">
    <source>
        <dbReference type="Proteomes" id="UP000886674"/>
    </source>
</evidence>
<gene>
    <name evidence="6" type="ORF">JAY77_19750</name>
</gene>
<dbReference type="GO" id="GO:0009279">
    <property type="term" value="C:cell outer membrane"/>
    <property type="evidence" value="ECO:0007669"/>
    <property type="project" value="UniProtKB-SubCell"/>
</dbReference>
<dbReference type="PANTHER" id="PTHR30329">
    <property type="entry name" value="STATOR ELEMENT OF FLAGELLAR MOTOR COMPLEX"/>
    <property type="match status" value="1"/>
</dbReference>
<dbReference type="InterPro" id="IPR050330">
    <property type="entry name" value="Bact_OuterMem_StrucFunc"/>
</dbReference>
<sequence length="307" mass="35074">MMFSDYRQYTSLSIIPMRFLVLLVLVIPPCLNAADLEDQLYMAGMHESVWEFSGSDYSCELKHEVPQFGVARFRRIAGENLHFFITSFQPVPESVDGFVRELSPAWEHTPPDTLQLSVAIQTGMRPMALKRKQAGWLLTSLTKGQIGSFSFPDWDDNRRQVRVQLSPVKFQKPYREFKRCLRQLPNSGGFTELKNSTVHFALDVDAIDNRGEQQLARLAAYVLADEKINHIIIEGHADDQGSTRYNKRLSARRAANVYNYLSGKGVKEGMMIQQHYGESRPKIAKRTARARAANRRVEINLRQSPPD</sequence>
<dbReference type="AlphaFoldDB" id="A0A9E4TW01"/>
<evidence type="ECO:0000256" key="2">
    <source>
        <dbReference type="ARBA" id="ARBA00023136"/>
    </source>
</evidence>
<evidence type="ECO:0000313" key="6">
    <source>
        <dbReference type="EMBL" id="MCG7980368.1"/>
    </source>
</evidence>
<dbReference type="Gene3D" id="3.30.1330.60">
    <property type="entry name" value="OmpA-like domain"/>
    <property type="match status" value="1"/>
</dbReference>
<dbReference type="PRINTS" id="PR01021">
    <property type="entry name" value="OMPADOMAIN"/>
</dbReference>
<dbReference type="Pfam" id="PF00691">
    <property type="entry name" value="OmpA"/>
    <property type="match status" value="1"/>
</dbReference>
<dbReference type="InterPro" id="IPR041544">
    <property type="entry name" value="MotY_N"/>
</dbReference>
<accession>A0A9E4TW01</accession>
<dbReference type="SUPFAM" id="SSF103088">
    <property type="entry name" value="OmpA-like"/>
    <property type="match status" value="1"/>
</dbReference>
<dbReference type="EMBL" id="JAEPCR010000121">
    <property type="protein sequence ID" value="MCG7980368.1"/>
    <property type="molecule type" value="Genomic_DNA"/>
</dbReference>
<organism evidence="6 7">
    <name type="scientific">Candidatus Thiodiazotropha taylori</name>
    <dbReference type="NCBI Taxonomy" id="2792791"/>
    <lineage>
        <taxon>Bacteria</taxon>
        <taxon>Pseudomonadati</taxon>
        <taxon>Pseudomonadota</taxon>
        <taxon>Gammaproteobacteria</taxon>
        <taxon>Chromatiales</taxon>
        <taxon>Sedimenticolaceae</taxon>
        <taxon>Candidatus Thiodiazotropha</taxon>
    </lineage>
</organism>